<feature type="transmembrane region" description="Helical" evidence="1">
    <location>
        <begin position="21"/>
        <end position="47"/>
    </location>
</feature>
<keyword evidence="1" id="KW-0812">Transmembrane</keyword>
<comment type="caution">
    <text evidence="2">The sequence shown here is derived from an EMBL/GenBank/DDBJ whole genome shotgun (WGS) entry which is preliminary data.</text>
</comment>
<name>A0ABW4QAE9_9MICC</name>
<feature type="transmembrane region" description="Helical" evidence="1">
    <location>
        <begin position="128"/>
        <end position="151"/>
    </location>
</feature>
<feature type="transmembrane region" description="Helical" evidence="1">
    <location>
        <begin position="100"/>
        <end position="122"/>
    </location>
</feature>
<feature type="transmembrane region" description="Helical" evidence="1">
    <location>
        <begin position="401"/>
        <end position="426"/>
    </location>
</feature>
<accession>A0ABW4QAE9</accession>
<feature type="transmembrane region" description="Helical" evidence="1">
    <location>
        <begin position="480"/>
        <end position="501"/>
    </location>
</feature>
<feature type="transmembrane region" description="Helical" evidence="1">
    <location>
        <begin position="328"/>
        <end position="350"/>
    </location>
</feature>
<evidence type="ECO:0000256" key="1">
    <source>
        <dbReference type="SAM" id="Phobius"/>
    </source>
</evidence>
<protein>
    <submittedName>
        <fullName evidence="2">Transporter</fullName>
    </submittedName>
</protein>
<organism evidence="2 3">
    <name type="scientific">Arthrobacter flavus</name>
    <dbReference type="NCBI Taxonomy" id="95172"/>
    <lineage>
        <taxon>Bacteria</taxon>
        <taxon>Bacillati</taxon>
        <taxon>Actinomycetota</taxon>
        <taxon>Actinomycetes</taxon>
        <taxon>Micrococcales</taxon>
        <taxon>Micrococcaceae</taxon>
        <taxon>Arthrobacter</taxon>
    </lineage>
</organism>
<feature type="transmembrane region" description="Helical" evidence="1">
    <location>
        <begin position="59"/>
        <end position="79"/>
    </location>
</feature>
<dbReference type="EMBL" id="JBHUGA010000060">
    <property type="protein sequence ID" value="MFD1847701.1"/>
    <property type="molecule type" value="Genomic_DNA"/>
</dbReference>
<feature type="transmembrane region" description="Helical" evidence="1">
    <location>
        <begin position="232"/>
        <end position="250"/>
    </location>
</feature>
<reference evidence="3" key="1">
    <citation type="journal article" date="2019" name="Int. J. Syst. Evol. Microbiol.">
        <title>The Global Catalogue of Microorganisms (GCM) 10K type strain sequencing project: providing services to taxonomists for standard genome sequencing and annotation.</title>
        <authorList>
            <consortium name="The Broad Institute Genomics Platform"/>
            <consortium name="The Broad Institute Genome Sequencing Center for Infectious Disease"/>
            <person name="Wu L."/>
            <person name="Ma J."/>
        </authorList>
    </citation>
    <scope>NUCLEOTIDE SEQUENCE [LARGE SCALE GENOMIC DNA]</scope>
    <source>
        <strain evidence="3">JCM 11496</strain>
    </source>
</reference>
<proteinExistence type="predicted"/>
<feature type="transmembrane region" description="Helical" evidence="1">
    <location>
        <begin position="446"/>
        <end position="473"/>
    </location>
</feature>
<feature type="transmembrane region" description="Helical" evidence="1">
    <location>
        <begin position="201"/>
        <end position="220"/>
    </location>
</feature>
<feature type="transmembrane region" description="Helical" evidence="1">
    <location>
        <begin position="172"/>
        <end position="195"/>
    </location>
</feature>
<evidence type="ECO:0000313" key="3">
    <source>
        <dbReference type="Proteomes" id="UP001597307"/>
    </source>
</evidence>
<keyword evidence="1" id="KW-0472">Membrane</keyword>
<gene>
    <name evidence="2" type="ORF">ACFSFX_13995</name>
</gene>
<sequence>MVAHLLRLKLTLLRNSLRRSTWALIGVILGGLYGLGMLGLLILGLFAFGTAEPETIRNVVVIAGSVVVLGWVVVPMVSSGIDMTLDPARFVTFAVPMPQLIAGLALGGIIGIPGIITLFAALGQVGTWRLYPAAAVMALVCAILATLLCVVASRLAATAVTSLTSSRTFKDVSSMVVLVPIILLGPIIAGIAAGFQQSVGFASELAAILGWTPLGVFWAVPADVADGAYLTAALRFVFGLATLALLAWLWQLSLARALVTPAHNAVTRKAAGNLGFFSRFPATPTGAVAARALTYWARDPRYLGSIVIVPLVPLLMLFFAYQSGDFTMLNFVGPIIAFLLAWSISADISYDNTAFWLHLSTGVSGWADRAGRALAVAVIAAPAVLAFTVGPLWISGSLEQLPVMLGLSAGVLLTGIGFSSVVSARYTYNVPLPGESPLKTPPGTGFSMFAVQIIGWLVLTVLVLPELGLAIAYYVTGNSLFGWLTLVVGCVLGAVLLIGGVKLGGQWYDRRAPELLQAVAVNK</sequence>
<keyword evidence="3" id="KW-1185">Reference proteome</keyword>
<feature type="transmembrane region" description="Helical" evidence="1">
    <location>
        <begin position="302"/>
        <end position="321"/>
    </location>
</feature>
<feature type="transmembrane region" description="Helical" evidence="1">
    <location>
        <begin position="370"/>
        <end position="394"/>
    </location>
</feature>
<evidence type="ECO:0000313" key="2">
    <source>
        <dbReference type="EMBL" id="MFD1847701.1"/>
    </source>
</evidence>
<dbReference type="Proteomes" id="UP001597307">
    <property type="component" value="Unassembled WGS sequence"/>
</dbReference>
<dbReference type="RefSeq" id="WP_343880790.1">
    <property type="nucleotide sequence ID" value="NZ_BAAAIJ010000051.1"/>
</dbReference>
<keyword evidence="1" id="KW-1133">Transmembrane helix</keyword>